<dbReference type="InterPro" id="IPR036156">
    <property type="entry name" value="Beta-gal/glucu_dom_sf"/>
</dbReference>
<dbReference type="Gene3D" id="2.60.40.10">
    <property type="entry name" value="Immunoglobulins"/>
    <property type="match status" value="1"/>
</dbReference>
<comment type="caution">
    <text evidence="1">The sequence shown here is derived from an EMBL/GenBank/DDBJ whole genome shotgun (WGS) entry which is preliminary data.</text>
</comment>
<dbReference type="RefSeq" id="WP_380534100.1">
    <property type="nucleotide sequence ID" value="NZ_JBHFAB010000005.1"/>
</dbReference>
<gene>
    <name evidence="1" type="ORF">ACEZDE_08430</name>
</gene>
<evidence type="ECO:0000313" key="1">
    <source>
        <dbReference type="EMBL" id="MFC1416666.1"/>
    </source>
</evidence>
<dbReference type="Proteomes" id="UP001592531">
    <property type="component" value="Unassembled WGS sequence"/>
</dbReference>
<accession>A0ABV6VSH3</accession>
<dbReference type="SUPFAM" id="SSF49303">
    <property type="entry name" value="beta-Galactosidase/glucuronidase domain"/>
    <property type="match status" value="1"/>
</dbReference>
<proteinExistence type="predicted"/>
<name>A0ABV6VSH3_9ACTN</name>
<organism evidence="1 2">
    <name type="scientific">Streptacidiphilus cavernicola</name>
    <dbReference type="NCBI Taxonomy" id="3342716"/>
    <lineage>
        <taxon>Bacteria</taxon>
        <taxon>Bacillati</taxon>
        <taxon>Actinomycetota</taxon>
        <taxon>Actinomycetes</taxon>
        <taxon>Kitasatosporales</taxon>
        <taxon>Streptomycetaceae</taxon>
        <taxon>Streptacidiphilus</taxon>
    </lineage>
</organism>
<protein>
    <submittedName>
        <fullName evidence="1">Uncharacterized protein</fullName>
    </submittedName>
</protein>
<dbReference type="EMBL" id="JBHFAB010000005">
    <property type="protein sequence ID" value="MFC1416666.1"/>
    <property type="molecule type" value="Genomic_DNA"/>
</dbReference>
<sequence length="128" mass="13172">MSQPGRRQAGSFFGAKKANEPLHALYTQDNGTVALDNLGSATQSGLSVQAKVYSLAGAVLDDRTVSGLSLTGQQVRNAVITPKVPAAPSSPAQAYFVELTMRQGGATTNGGTARTVSFPETPGYNTVG</sequence>
<evidence type="ECO:0000313" key="2">
    <source>
        <dbReference type="Proteomes" id="UP001592531"/>
    </source>
</evidence>
<dbReference type="InterPro" id="IPR013783">
    <property type="entry name" value="Ig-like_fold"/>
</dbReference>
<reference evidence="1 2" key="1">
    <citation type="submission" date="2024-09" db="EMBL/GenBank/DDBJ databases">
        <authorList>
            <person name="Lee S.D."/>
        </authorList>
    </citation>
    <scope>NUCLEOTIDE SEQUENCE [LARGE SCALE GENOMIC DNA]</scope>
    <source>
        <strain evidence="1 2">N8-3</strain>
    </source>
</reference>
<keyword evidence="2" id="KW-1185">Reference proteome</keyword>